<dbReference type="SUPFAM" id="SSF55486">
    <property type="entry name" value="Metalloproteases ('zincins'), catalytic domain"/>
    <property type="match status" value="1"/>
</dbReference>
<evidence type="ECO:0000313" key="9">
    <source>
        <dbReference type="EMBL" id="PUA80032.1"/>
    </source>
</evidence>
<dbReference type="GO" id="GO:0004222">
    <property type="term" value="F:metalloendopeptidase activity"/>
    <property type="evidence" value="ECO:0007669"/>
    <property type="project" value="InterPro"/>
</dbReference>
<dbReference type="RefSeq" id="WP_108345422.1">
    <property type="nucleotide sequence ID" value="NZ_PYXZ01000007.1"/>
</dbReference>
<dbReference type="GO" id="GO:0004180">
    <property type="term" value="F:carboxypeptidase activity"/>
    <property type="evidence" value="ECO:0007669"/>
    <property type="project" value="TreeGrafter"/>
</dbReference>
<dbReference type="CDD" id="cd06456">
    <property type="entry name" value="M3A_DCP"/>
    <property type="match status" value="1"/>
</dbReference>
<comment type="caution">
    <text evidence="9">The sequence shown here is derived from an EMBL/GenBank/DDBJ whole genome shotgun (WGS) entry which is preliminary data.</text>
</comment>
<comment type="similarity">
    <text evidence="1 7">Belongs to the peptidase M3 family.</text>
</comment>
<dbReference type="PANTHER" id="PTHR43660">
    <property type="entry name" value="DIPEPTIDYL CARBOXYPEPTIDASE"/>
    <property type="match status" value="1"/>
</dbReference>
<dbReference type="PANTHER" id="PTHR43660:SF1">
    <property type="entry name" value="DIPEPTIDYL CARBOXYPEPTIDASE"/>
    <property type="match status" value="1"/>
</dbReference>
<dbReference type="InterPro" id="IPR024079">
    <property type="entry name" value="MetalloPept_cat_dom_sf"/>
</dbReference>
<dbReference type="OrthoDB" id="9773538at2"/>
<keyword evidence="5 7" id="KW-0862">Zinc</keyword>
<dbReference type="GO" id="GO:0046872">
    <property type="term" value="F:metal ion binding"/>
    <property type="evidence" value="ECO:0007669"/>
    <property type="project" value="UniProtKB-UniRule"/>
</dbReference>
<keyword evidence="6 7" id="KW-0482">Metalloprotease</keyword>
<dbReference type="InterPro" id="IPR034005">
    <property type="entry name" value="M3A_DCP"/>
</dbReference>
<gene>
    <name evidence="9" type="ORF">C7S10_15875</name>
</gene>
<evidence type="ECO:0000256" key="3">
    <source>
        <dbReference type="ARBA" id="ARBA00022723"/>
    </source>
</evidence>
<keyword evidence="10" id="KW-1185">Reference proteome</keyword>
<reference evidence="9 10" key="1">
    <citation type="submission" date="2018-03" db="EMBL/GenBank/DDBJ databases">
        <authorList>
            <person name="Keele B.F."/>
        </authorList>
    </citation>
    <scope>NUCLEOTIDE SEQUENCE [LARGE SCALE GENOMIC DNA]</scope>
    <source>
        <strain evidence="9 10">IB-3</strain>
    </source>
</reference>
<evidence type="ECO:0000259" key="8">
    <source>
        <dbReference type="Pfam" id="PF01432"/>
    </source>
</evidence>
<dbReference type="GO" id="GO:0005829">
    <property type="term" value="C:cytosol"/>
    <property type="evidence" value="ECO:0007669"/>
    <property type="project" value="TreeGrafter"/>
</dbReference>
<keyword evidence="4 7" id="KW-0378">Hydrolase</keyword>
<dbReference type="Pfam" id="PF01432">
    <property type="entry name" value="Peptidase_M3"/>
    <property type="match status" value="1"/>
</dbReference>
<dbReference type="Gene3D" id="1.10.1370.10">
    <property type="entry name" value="Neurolysin, domain 3"/>
    <property type="match status" value="1"/>
</dbReference>
<dbReference type="EMBL" id="PYXZ01000007">
    <property type="protein sequence ID" value="PUA80032.1"/>
    <property type="molecule type" value="Genomic_DNA"/>
</dbReference>
<feature type="domain" description="Peptidase M3A/M3B catalytic" evidence="8">
    <location>
        <begin position="231"/>
        <end position="678"/>
    </location>
</feature>
<keyword evidence="2 7" id="KW-0645">Protease</keyword>
<dbReference type="InterPro" id="IPR001567">
    <property type="entry name" value="Pept_M3A_M3B_dom"/>
</dbReference>
<dbReference type="Gene3D" id="1.10.1370.40">
    <property type="match status" value="1"/>
</dbReference>
<organism evidence="9 10">
    <name type="scientific">Nocardioides currus</name>
    <dbReference type="NCBI Taxonomy" id="2133958"/>
    <lineage>
        <taxon>Bacteria</taxon>
        <taxon>Bacillati</taxon>
        <taxon>Actinomycetota</taxon>
        <taxon>Actinomycetes</taxon>
        <taxon>Propionibacteriales</taxon>
        <taxon>Nocardioidaceae</taxon>
        <taxon>Nocardioides</taxon>
    </lineage>
</organism>
<sequence length="681" mass="75017">MTNSLLSPSTLPFALPDYAHLTDADFREAIEQGMSEHLVELDAIAGSTEPATVDNVLEAWERSGALLTRAMNAFWVAKAADTNDERDAIEEEIAPRLAQHEDAILLNADLYARLTQLRDRRDAGEVTLDPQETHLLAERLREFERGGIVLPEAEQARLRELNTELATLATKFDQLLVAGRNAAGVLVTDEAELDGLDDDQLAAAKEAAQEKGQDGWLLTITNTTGQPVLGELNDRSLRERVHRASAERGLVAGEHDTRGVLLTMTRLRDERARLLGYPHHAAYAAEDGCAGSTDAVNDILGRLGPAAYDLVRARGEQLQAHLETIEPGATLEAWDWAYVDARLRQQEAALDQGALRPYLEFDRVLTEGVFAAATALYGITFARREDLVGYTADSRVYEVLEEDGSHLGAVVIDPYTRSTKQGGAWMTSIVDQSHLLDDSPVVTNTCNFPPPAPGSPSLLSWDNVITLFHEFGHDLHGLLSDVRFPSRSGTAVPRDFVEFPSQVNEIWAREPSLLAAYARHHETGEPLPAELRDQLLGGEGKETFRYAELLGAMILDQAWYQSAADDLPADAEGVEDFELAALERAGVRYAPVPPRYRSAYFHHIFGGGYSAAYYSYLWSEIMDADTVAWFDDQGGMTREAGEHFRRTLLGPGGSLDAMDSYRTFRGGDPDLAHLLRRIGAE</sequence>
<evidence type="ECO:0000256" key="6">
    <source>
        <dbReference type="ARBA" id="ARBA00023049"/>
    </source>
</evidence>
<name>A0A2R7YUI2_9ACTN</name>
<dbReference type="InterPro" id="IPR045090">
    <property type="entry name" value="Pept_M3A_M3B"/>
</dbReference>
<evidence type="ECO:0000256" key="1">
    <source>
        <dbReference type="ARBA" id="ARBA00006040"/>
    </source>
</evidence>
<evidence type="ECO:0000256" key="5">
    <source>
        <dbReference type="ARBA" id="ARBA00022833"/>
    </source>
</evidence>
<dbReference type="InterPro" id="IPR024077">
    <property type="entry name" value="Neurolysin/TOP_dom2"/>
</dbReference>
<protein>
    <submittedName>
        <fullName evidence="9">Peptidase M3</fullName>
    </submittedName>
</protein>
<evidence type="ECO:0000256" key="2">
    <source>
        <dbReference type="ARBA" id="ARBA00022670"/>
    </source>
</evidence>
<keyword evidence="3 7" id="KW-0479">Metal-binding</keyword>
<proteinExistence type="inferred from homology"/>
<evidence type="ECO:0000313" key="10">
    <source>
        <dbReference type="Proteomes" id="UP000244867"/>
    </source>
</evidence>
<evidence type="ECO:0000256" key="4">
    <source>
        <dbReference type="ARBA" id="ARBA00022801"/>
    </source>
</evidence>
<dbReference type="Gene3D" id="3.40.390.10">
    <property type="entry name" value="Collagenase (Catalytic Domain)"/>
    <property type="match status" value="1"/>
</dbReference>
<dbReference type="FunFam" id="3.40.390.10:FF:000009">
    <property type="entry name" value="Oligopeptidase A"/>
    <property type="match status" value="1"/>
</dbReference>
<comment type="cofactor">
    <cofactor evidence="7">
        <name>Zn(2+)</name>
        <dbReference type="ChEBI" id="CHEBI:29105"/>
    </cofactor>
    <text evidence="7">Binds 1 zinc ion.</text>
</comment>
<dbReference type="Proteomes" id="UP000244867">
    <property type="component" value="Unassembled WGS sequence"/>
</dbReference>
<dbReference type="GO" id="GO:0006508">
    <property type="term" value="P:proteolysis"/>
    <property type="evidence" value="ECO:0007669"/>
    <property type="project" value="UniProtKB-KW"/>
</dbReference>
<evidence type="ECO:0000256" key="7">
    <source>
        <dbReference type="RuleBase" id="RU003435"/>
    </source>
</evidence>
<dbReference type="AlphaFoldDB" id="A0A2R7YUI2"/>
<accession>A0A2R7YUI2</accession>